<evidence type="ECO:0000313" key="1">
    <source>
        <dbReference type="EMBL" id="WYY09376.1"/>
    </source>
</evidence>
<keyword evidence="2" id="KW-1185">Reference proteome</keyword>
<gene>
    <name evidence="1" type="ORF">RVF87_10065</name>
</gene>
<reference evidence="1 2" key="1">
    <citation type="journal article" date="2023" name="Virus Evol.">
        <title>Computational host range prediction-The good, the bad, and the ugly.</title>
        <authorList>
            <person name="Howell A.A."/>
            <person name="Versoza C.J."/>
            <person name="Pfeifer S.P."/>
        </authorList>
    </citation>
    <scope>NUCLEOTIDE SEQUENCE [LARGE SCALE GENOMIC DNA]</scope>
    <source>
        <strain evidence="1 2">1610/1b</strain>
    </source>
</reference>
<protein>
    <submittedName>
        <fullName evidence="1">Uncharacterized protein</fullName>
    </submittedName>
</protein>
<name>A0ABZ2U7S7_9ACTN</name>
<dbReference type="Proteomes" id="UP001479933">
    <property type="component" value="Chromosome"/>
</dbReference>
<sequence>MLFPQPESPEIHEERHPVDGACSHCGAASLATYRAADYQGWLRVVKCQDCLTTADRTRILAPAQGG</sequence>
<organism evidence="1 2">
    <name type="scientific">Gordonia hydrophobica</name>
    <dbReference type="NCBI Taxonomy" id="40516"/>
    <lineage>
        <taxon>Bacteria</taxon>
        <taxon>Bacillati</taxon>
        <taxon>Actinomycetota</taxon>
        <taxon>Actinomycetes</taxon>
        <taxon>Mycobacteriales</taxon>
        <taxon>Gordoniaceae</taxon>
        <taxon>Gordonia</taxon>
    </lineage>
</organism>
<proteinExistence type="predicted"/>
<accession>A0ABZ2U7S7</accession>
<dbReference type="RefSeq" id="WP_157085991.1">
    <property type="nucleotide sequence ID" value="NZ_CP136137.1"/>
</dbReference>
<dbReference type="EMBL" id="CP136137">
    <property type="protein sequence ID" value="WYY09376.1"/>
    <property type="molecule type" value="Genomic_DNA"/>
</dbReference>
<evidence type="ECO:0000313" key="2">
    <source>
        <dbReference type="Proteomes" id="UP001479933"/>
    </source>
</evidence>